<dbReference type="AlphaFoldDB" id="A0A699XMM7"/>
<gene>
    <name evidence="1" type="ORF">Tci_930080</name>
</gene>
<sequence length="63" mass="7571">QIIRLGGSTACYQFFVDLLRHLDREHLNQLWALVKEYLTIASNDKEMELWVELTRMYEPDLED</sequence>
<protein>
    <submittedName>
        <fullName evidence="1">Uncharacterized protein</fullName>
    </submittedName>
</protein>
<reference evidence="1" key="1">
    <citation type="journal article" date="2019" name="Sci. Rep.">
        <title>Draft genome of Tanacetum cinerariifolium, the natural source of mosquito coil.</title>
        <authorList>
            <person name="Yamashiro T."/>
            <person name="Shiraishi A."/>
            <person name="Satake H."/>
            <person name="Nakayama K."/>
        </authorList>
    </citation>
    <scope>NUCLEOTIDE SEQUENCE</scope>
</reference>
<accession>A0A699XMM7</accession>
<evidence type="ECO:0000313" key="1">
    <source>
        <dbReference type="EMBL" id="GFD58111.1"/>
    </source>
</evidence>
<dbReference type="EMBL" id="BKCJ011848808">
    <property type="protein sequence ID" value="GFD58111.1"/>
    <property type="molecule type" value="Genomic_DNA"/>
</dbReference>
<name>A0A699XMM7_TANCI</name>
<feature type="non-terminal residue" evidence="1">
    <location>
        <position position="1"/>
    </location>
</feature>
<comment type="caution">
    <text evidence="1">The sequence shown here is derived from an EMBL/GenBank/DDBJ whole genome shotgun (WGS) entry which is preliminary data.</text>
</comment>
<organism evidence="1">
    <name type="scientific">Tanacetum cinerariifolium</name>
    <name type="common">Dalmatian daisy</name>
    <name type="synonym">Chrysanthemum cinerariifolium</name>
    <dbReference type="NCBI Taxonomy" id="118510"/>
    <lineage>
        <taxon>Eukaryota</taxon>
        <taxon>Viridiplantae</taxon>
        <taxon>Streptophyta</taxon>
        <taxon>Embryophyta</taxon>
        <taxon>Tracheophyta</taxon>
        <taxon>Spermatophyta</taxon>
        <taxon>Magnoliopsida</taxon>
        <taxon>eudicotyledons</taxon>
        <taxon>Gunneridae</taxon>
        <taxon>Pentapetalae</taxon>
        <taxon>asterids</taxon>
        <taxon>campanulids</taxon>
        <taxon>Asterales</taxon>
        <taxon>Asteraceae</taxon>
        <taxon>Asteroideae</taxon>
        <taxon>Anthemideae</taxon>
        <taxon>Anthemidinae</taxon>
        <taxon>Tanacetum</taxon>
    </lineage>
</organism>
<proteinExistence type="predicted"/>